<evidence type="ECO:0000259" key="2">
    <source>
        <dbReference type="PROSITE" id="PS51507"/>
    </source>
</evidence>
<evidence type="ECO:0000313" key="3">
    <source>
        <dbReference type="EMBL" id="KAL3876855.1"/>
    </source>
</evidence>
<comment type="caution">
    <text evidence="3">The sequence shown here is derived from an EMBL/GenBank/DDBJ whole genome shotgun (WGS) entry which is preliminary data.</text>
</comment>
<dbReference type="Proteomes" id="UP001634394">
    <property type="component" value="Unassembled WGS sequence"/>
</dbReference>
<dbReference type="PANTHER" id="PTHR11949:SF17">
    <property type="entry name" value="IRF TRYPTOPHAN PENTAD REPEAT DOMAIN-CONTAINING PROTEIN"/>
    <property type="match status" value="1"/>
</dbReference>
<evidence type="ECO:0000256" key="1">
    <source>
        <dbReference type="SAM" id="MobiDB-lite"/>
    </source>
</evidence>
<dbReference type="PANTHER" id="PTHR11949">
    <property type="entry name" value="INTERFERON REGULATORY FACTOR"/>
    <property type="match status" value="1"/>
</dbReference>
<keyword evidence="4" id="KW-1185">Reference proteome</keyword>
<dbReference type="CDD" id="cd00103">
    <property type="entry name" value="IRF"/>
    <property type="match status" value="1"/>
</dbReference>
<dbReference type="SMART" id="SM00348">
    <property type="entry name" value="IRF"/>
    <property type="match status" value="1"/>
</dbReference>
<dbReference type="Pfam" id="PF00605">
    <property type="entry name" value="IRF"/>
    <property type="match status" value="1"/>
</dbReference>
<feature type="region of interest" description="Disordered" evidence="1">
    <location>
        <begin position="191"/>
        <end position="216"/>
    </location>
</feature>
<feature type="region of interest" description="Disordered" evidence="1">
    <location>
        <begin position="1"/>
        <end position="32"/>
    </location>
</feature>
<feature type="compositionally biased region" description="Basic and acidic residues" evidence="1">
    <location>
        <begin position="20"/>
        <end position="32"/>
    </location>
</feature>
<evidence type="ECO:0000313" key="4">
    <source>
        <dbReference type="Proteomes" id="UP001634394"/>
    </source>
</evidence>
<feature type="domain" description="IRF tryptophan pentad repeat" evidence="2">
    <location>
        <begin position="36"/>
        <end position="142"/>
    </location>
</feature>
<sequence>MGIATKHPFSNGRMPRARTGKSEGVNKPRPVRPIERQPMKEWLLVLLNENAIPHQLSWYDKNKRLFRINWRHGSRHGWSIKDVELYKRWAIHTGRYDENNQDTKRWKANFRCALNSLSDVKEQKDSGVKKGANAFKVYKFIDQAKDSRASRKRCKRVASDDEIECKMLKPSSQSSDDIAFSPVCSSYPSYESTVGSPSTSSMSSSPMSPPTATSTRHMACPNANPATVEFGKMISIPLHHCGFIMLKPGDLAGTNQRQRETFDTDSEPASVPAFIEEEEVVDEEDGEEEFEEDEINIASTEAAQNVEIKTEQYHQHLWNNDLKLSDSSKHGCTTEHGNGIFKDITKTLPHL</sequence>
<dbReference type="InterPro" id="IPR036388">
    <property type="entry name" value="WH-like_DNA-bd_sf"/>
</dbReference>
<name>A0ABD3WTK0_SINWO</name>
<gene>
    <name evidence="3" type="ORF">ACJMK2_034639</name>
</gene>
<dbReference type="PROSITE" id="PS51507">
    <property type="entry name" value="IRF_2"/>
    <property type="match status" value="1"/>
</dbReference>
<proteinExistence type="predicted"/>
<feature type="compositionally biased region" description="Low complexity" evidence="1">
    <location>
        <begin position="196"/>
        <end position="215"/>
    </location>
</feature>
<dbReference type="Gene3D" id="1.10.10.10">
    <property type="entry name" value="Winged helix-like DNA-binding domain superfamily/Winged helix DNA-binding domain"/>
    <property type="match status" value="1"/>
</dbReference>
<dbReference type="AlphaFoldDB" id="A0ABD3WTK0"/>
<organism evidence="3 4">
    <name type="scientific">Sinanodonta woodiana</name>
    <name type="common">Chinese pond mussel</name>
    <name type="synonym">Anodonta woodiana</name>
    <dbReference type="NCBI Taxonomy" id="1069815"/>
    <lineage>
        <taxon>Eukaryota</taxon>
        <taxon>Metazoa</taxon>
        <taxon>Spiralia</taxon>
        <taxon>Lophotrochozoa</taxon>
        <taxon>Mollusca</taxon>
        <taxon>Bivalvia</taxon>
        <taxon>Autobranchia</taxon>
        <taxon>Heteroconchia</taxon>
        <taxon>Palaeoheterodonta</taxon>
        <taxon>Unionida</taxon>
        <taxon>Unionoidea</taxon>
        <taxon>Unionidae</taxon>
        <taxon>Unioninae</taxon>
        <taxon>Sinanodonta</taxon>
    </lineage>
</organism>
<protein>
    <recommendedName>
        <fullName evidence="2">IRF tryptophan pentad repeat domain-containing protein</fullName>
    </recommendedName>
</protein>
<dbReference type="EMBL" id="JBJQND010000005">
    <property type="protein sequence ID" value="KAL3876855.1"/>
    <property type="molecule type" value="Genomic_DNA"/>
</dbReference>
<dbReference type="InterPro" id="IPR036390">
    <property type="entry name" value="WH_DNA-bd_sf"/>
</dbReference>
<accession>A0ABD3WTK0</accession>
<dbReference type="InterPro" id="IPR001346">
    <property type="entry name" value="Interferon_reg_fact_DNA-bd_dom"/>
</dbReference>
<dbReference type="SUPFAM" id="SSF46785">
    <property type="entry name" value="Winged helix' DNA-binding domain"/>
    <property type="match status" value="1"/>
</dbReference>
<dbReference type="PRINTS" id="PR00267">
    <property type="entry name" value="INTFRNREGFCT"/>
</dbReference>
<reference evidence="3 4" key="1">
    <citation type="submission" date="2024-11" db="EMBL/GenBank/DDBJ databases">
        <title>Chromosome-level genome assembly of the freshwater bivalve Anodonta woodiana.</title>
        <authorList>
            <person name="Chen X."/>
        </authorList>
    </citation>
    <scope>NUCLEOTIDE SEQUENCE [LARGE SCALE GENOMIC DNA]</scope>
    <source>
        <strain evidence="3">MN2024</strain>
        <tissue evidence="3">Gills</tissue>
    </source>
</reference>